<feature type="region of interest" description="Disordered" evidence="8">
    <location>
        <begin position="249"/>
        <end position="271"/>
    </location>
</feature>
<keyword evidence="9" id="KW-0732">Signal</keyword>
<dbReference type="GeneID" id="107222822"/>
<dbReference type="RefSeq" id="XP_046594176.1">
    <property type="nucleotide sequence ID" value="XM_046738220.1"/>
</dbReference>
<sequence length="271" mass="29410">MRAVLICVLAVLALACVKTAVNGLPTDNGGLDFFAKRPKICEPGTLKALDCNTCRCSDRGTDWECTLMGCPEHYPQHRLKREVDSPTNRPKICEPGSTKALDCNTCFCTADGTAWGCTLMGCPEHYPQHRLKREVDSPTKRPKICEPGSTKALDCNTCFCTADGTAWGCTLMGCSEHYIQQRPKRAEADSQFVESDVLKLSGSLGNEKCEPGSRKFDGCNTCTCTLDGSGWGCTRKLCEEGRIEIVDSGKHSKRSAGPGFPAELKPRVASS</sequence>
<evidence type="ECO:0000256" key="2">
    <source>
        <dbReference type="ARBA" id="ARBA00022525"/>
    </source>
</evidence>
<evidence type="ECO:0000256" key="1">
    <source>
        <dbReference type="ARBA" id="ARBA00004613"/>
    </source>
</evidence>
<feature type="chain" id="PRO_5046766684" evidence="9">
    <location>
        <begin position="24"/>
        <end position="271"/>
    </location>
</feature>
<evidence type="ECO:0000256" key="4">
    <source>
        <dbReference type="ARBA" id="ARBA00022900"/>
    </source>
</evidence>
<feature type="disulfide bond" evidence="7">
    <location>
        <begin position="145"/>
        <end position="160"/>
    </location>
</feature>
<keyword evidence="11" id="KW-1185">Reference proteome</keyword>
<evidence type="ECO:0000313" key="11">
    <source>
        <dbReference type="Proteomes" id="UP000829291"/>
    </source>
</evidence>
<comment type="caution">
    <text evidence="7">Lacks conserved residue(s) required for the propagation of feature annotation.</text>
</comment>
<dbReference type="GO" id="GO:0030414">
    <property type="term" value="F:peptidase inhibitor activity"/>
    <property type="evidence" value="ECO:0007669"/>
    <property type="project" value="UniProtKB-KW"/>
</dbReference>
<dbReference type="InterPro" id="IPR008037">
    <property type="entry name" value="Pacifastin_dom"/>
</dbReference>
<gene>
    <name evidence="12" type="primary">LOC107222822</name>
</gene>
<feature type="disulfide bond" evidence="7">
    <location>
        <begin position="41"/>
        <end position="56"/>
    </location>
</feature>
<feature type="domain" description="Pacifastin" evidence="10">
    <location>
        <begin position="142"/>
        <end position="177"/>
    </location>
</feature>
<keyword evidence="3 7" id="KW-0646">Protease inhibitor</keyword>
<evidence type="ECO:0000256" key="7">
    <source>
        <dbReference type="PROSITE-ProRule" id="PRU00776"/>
    </source>
</evidence>
<organism evidence="11 12">
    <name type="scientific">Neodiprion lecontei</name>
    <name type="common">Redheaded pine sawfly</name>
    <dbReference type="NCBI Taxonomy" id="441921"/>
    <lineage>
        <taxon>Eukaryota</taxon>
        <taxon>Metazoa</taxon>
        <taxon>Ecdysozoa</taxon>
        <taxon>Arthropoda</taxon>
        <taxon>Hexapoda</taxon>
        <taxon>Insecta</taxon>
        <taxon>Pterygota</taxon>
        <taxon>Neoptera</taxon>
        <taxon>Endopterygota</taxon>
        <taxon>Hymenoptera</taxon>
        <taxon>Tenthredinoidea</taxon>
        <taxon>Diprionidae</taxon>
        <taxon>Diprioninae</taxon>
        <taxon>Neodiprion</taxon>
    </lineage>
</organism>
<evidence type="ECO:0000259" key="10">
    <source>
        <dbReference type="PROSITE" id="PS51446"/>
    </source>
</evidence>
<keyword evidence="2" id="KW-0964">Secreted</keyword>
<evidence type="ECO:0000256" key="5">
    <source>
        <dbReference type="ARBA" id="ARBA00023157"/>
    </source>
</evidence>
<keyword evidence="4 7" id="KW-0722">Serine protease inhibitor</keyword>
<comment type="similarity">
    <text evidence="6 7">Belongs to the protease inhibitor I19 family.</text>
</comment>
<accession>A0ABM3G1N4</accession>
<feature type="disulfide bond" evidence="7">
    <location>
        <begin position="209"/>
        <end position="224"/>
    </location>
</feature>
<dbReference type="SUPFAM" id="SSF57283">
    <property type="entry name" value="PMP inhibitors"/>
    <property type="match status" value="4"/>
</dbReference>
<feature type="signal peptide" evidence="9">
    <location>
        <begin position="1"/>
        <end position="23"/>
    </location>
</feature>
<feature type="disulfide bond" evidence="7">
    <location>
        <begin position="93"/>
        <end position="108"/>
    </location>
</feature>
<reference evidence="12" key="1">
    <citation type="submission" date="2025-08" db="UniProtKB">
        <authorList>
            <consortium name="RefSeq"/>
        </authorList>
    </citation>
    <scope>IDENTIFICATION</scope>
    <source>
        <tissue evidence="12">Thorax and Abdomen</tissue>
    </source>
</reference>
<feature type="domain" description="Pacifastin" evidence="10">
    <location>
        <begin position="38"/>
        <end position="73"/>
    </location>
</feature>
<dbReference type="Proteomes" id="UP000829291">
    <property type="component" value="Chromosome 4"/>
</dbReference>
<proteinExistence type="inferred from homology"/>
<feature type="domain" description="Pacifastin" evidence="10">
    <location>
        <begin position="206"/>
        <end position="241"/>
    </location>
</feature>
<evidence type="ECO:0000256" key="8">
    <source>
        <dbReference type="SAM" id="MobiDB-lite"/>
    </source>
</evidence>
<name>A0ABM3G1N4_NEOLC</name>
<evidence type="ECO:0000313" key="12">
    <source>
        <dbReference type="RefSeq" id="XP_046594176.1"/>
    </source>
</evidence>
<dbReference type="InterPro" id="IPR036201">
    <property type="entry name" value="Pacifastin_dom_sf"/>
</dbReference>
<evidence type="ECO:0000256" key="3">
    <source>
        <dbReference type="ARBA" id="ARBA00022690"/>
    </source>
</evidence>
<protein>
    <submittedName>
        <fullName evidence="12">Pacifastin-like protease inhibitor cvp4 isoform X1</fullName>
    </submittedName>
</protein>
<feature type="site" description="Reactive bond" evidence="7">
    <location>
        <begin position="235"/>
        <end position="236"/>
    </location>
</feature>
<evidence type="ECO:0000256" key="9">
    <source>
        <dbReference type="SAM" id="SignalP"/>
    </source>
</evidence>
<comment type="subcellular location">
    <subcellularLocation>
        <location evidence="1">Secreted</location>
    </subcellularLocation>
</comment>
<dbReference type="PROSITE" id="PS51257">
    <property type="entry name" value="PROKAR_LIPOPROTEIN"/>
    <property type="match status" value="1"/>
</dbReference>
<dbReference type="Pfam" id="PF05375">
    <property type="entry name" value="Pacifastin_I"/>
    <property type="match status" value="4"/>
</dbReference>
<evidence type="ECO:0000256" key="6">
    <source>
        <dbReference type="ARBA" id="ARBA00029459"/>
    </source>
</evidence>
<keyword evidence="5 7" id="KW-1015">Disulfide bond</keyword>
<dbReference type="PROSITE" id="PS51446">
    <property type="entry name" value="PACIFASTIN"/>
    <property type="match status" value="4"/>
</dbReference>
<feature type="domain" description="Pacifastin" evidence="10">
    <location>
        <begin position="90"/>
        <end position="125"/>
    </location>
</feature>